<gene>
    <name evidence="17" type="primary">addA</name>
    <name evidence="17" type="ORF">CAFE_26110</name>
</gene>
<dbReference type="PANTHER" id="PTHR11070:SF48">
    <property type="entry name" value="ATP-DEPENDENT HELICASE_NUCLEASE SUBUNIT A"/>
    <property type="match status" value="1"/>
</dbReference>
<dbReference type="NCBIfam" id="TIGR02785">
    <property type="entry name" value="addA_Gpos"/>
    <property type="match status" value="1"/>
</dbReference>
<dbReference type="InterPro" id="IPR011604">
    <property type="entry name" value="PDDEXK-like_dom_sf"/>
</dbReference>
<keyword evidence="10" id="KW-0413">Isomerase</keyword>
<reference evidence="17 18" key="1">
    <citation type="submission" date="2019-09" db="EMBL/GenBank/DDBJ databases">
        <title>Genome sequence of Clostridium sp. EA1.</title>
        <authorList>
            <person name="Poehlein A."/>
            <person name="Bengelsdorf F.R."/>
            <person name="Daniel R."/>
        </authorList>
    </citation>
    <scope>NUCLEOTIDE SEQUENCE [LARGE SCALE GENOMIC DNA]</scope>
    <source>
        <strain evidence="17 18">EA1</strain>
    </source>
</reference>
<keyword evidence="18" id="KW-1185">Reference proteome</keyword>
<dbReference type="InterPro" id="IPR000212">
    <property type="entry name" value="DNA_helicase_UvrD/REP"/>
</dbReference>
<evidence type="ECO:0000256" key="6">
    <source>
        <dbReference type="ARBA" id="ARBA00022839"/>
    </source>
</evidence>
<evidence type="ECO:0000313" key="17">
    <source>
        <dbReference type="EMBL" id="MVB11882.1"/>
    </source>
</evidence>
<dbReference type="InterPro" id="IPR038726">
    <property type="entry name" value="PDDEXK_AddAB-type"/>
</dbReference>
<feature type="domain" description="UvrD-like helicase C-terminal" evidence="16">
    <location>
        <begin position="474"/>
        <end position="779"/>
    </location>
</feature>
<sequence>MSRNWTQGQKNAIYARGGTLLVSAAAGSGKTAVLVQRVIERIVDPVSPIDADRLLIVTFTKAAAAEMSGRIAAEIARMLEKDPGNVRLQRQQILLSRAKIGTIDSFCSDLVRENFFKLGIAPDFRILDDGEMTVLRAQIISDTLDEFYEAAKPEFFDFVEEFSSGRDDGRIAETVNRLYDFVRSHPFPDRWLSEKSALYDDSVPPGESVWGRAILSYAEEAVEYGISVTGNSLARMSGDEELDAAYSDACRSDLANLLSLKECVLSGDWDLCSLRCAGFSFPKFKPVRGRSEDPLKNSISNARKEIKSLVGRLTVLFSGSGEEWTKEMSRLAPAVRMLFRVTERFGSLLAQRKAERRAADFSDLEHWALKLLVRAAEDGFERTPDALEISEQYEEIMVDEYQDTNEAQDMIFRAISRNETNLFLVGDVKQSIYRFRQAMPQIFLKRRAALPDYDPENETFPACVILDRNFRSRSGVTGAVNFVFRQLMSKKAGELDYTKSEELVPGADYPPQKEPAADLEIIDLSGTEFRKDSDMIRAECLRIAELIYSMTDGSHTVTDRGRQRPAVYRDFCILLRSANRYAHEYARELSALGIPAWADTVGGFFTASEIRTALSLLQVIDNPMQDIPLLAVMMSPIYGFSPDDVSEIRLHDRAGRLYPAVASSARAGNRKAAEFLEEIKRFRTLSATMPSDRLIRTVYNSTGLSDLVQAMPNGELRLANLRLLLTYARKYESSGYNGLSGFLRFIERMQKSRADLSAASTISESANVVRIMSVHHSKGLEFPICILAGCSRSFHRERSDVLLHPELGPGIRLKDPATGARCSTMVREAVGLEQERDEMSEELRVLYVAMTRAKEKLILVTTLADAGGTLASLASRVTGGARIQPYVVRGASCISDWLLLCALRHPDGGSLREIAGASDEITVGDGEHWAIHVTHPRAEESAEPKITEKSEAAADSALLDRLEADLNYSYPYSGLNGMCAKVAASELAAGKFSARYSASARPAFLGETGLTPAERGTALHAYLQFADYEKAAAAPDGELSRLVREGYLTSSQAQAVDLKAVQTFLQSRVAKRMLASARMEREFRFTVEIPAGEVRQELDAKLSKESVILQGAADCVFEEPDGLVIVDYKTDRTGDPEELWRRYEEQLDWYRRALELCTGKRVKQCMLYSFAIGAEITGTGNNS</sequence>
<keyword evidence="1" id="KW-0540">Nuclease</keyword>
<evidence type="ECO:0000256" key="7">
    <source>
        <dbReference type="ARBA" id="ARBA00022840"/>
    </source>
</evidence>
<keyword evidence="5 14" id="KW-0347">Helicase</keyword>
<keyword evidence="7 14" id="KW-0067">ATP-binding</keyword>
<keyword evidence="9" id="KW-0234">DNA repair</keyword>
<dbReference type="PROSITE" id="PS51217">
    <property type="entry name" value="UVRD_HELICASE_CTER"/>
    <property type="match status" value="1"/>
</dbReference>
<dbReference type="SUPFAM" id="SSF52980">
    <property type="entry name" value="Restriction endonuclease-like"/>
    <property type="match status" value="1"/>
</dbReference>
<keyword evidence="6" id="KW-0269">Exonuclease</keyword>
<dbReference type="InterPro" id="IPR027417">
    <property type="entry name" value="P-loop_NTPase"/>
</dbReference>
<dbReference type="RefSeq" id="WP_156990915.1">
    <property type="nucleotide sequence ID" value="NZ_VWXL01000077.1"/>
</dbReference>
<dbReference type="SUPFAM" id="SSF52540">
    <property type="entry name" value="P-loop containing nucleoside triphosphate hydrolases"/>
    <property type="match status" value="1"/>
</dbReference>
<evidence type="ECO:0000256" key="14">
    <source>
        <dbReference type="PROSITE-ProRule" id="PRU00560"/>
    </source>
</evidence>
<feature type="domain" description="UvrD-like helicase ATP-binding" evidence="15">
    <location>
        <begin position="3"/>
        <end position="473"/>
    </location>
</feature>
<dbReference type="InterPro" id="IPR011335">
    <property type="entry name" value="Restrct_endonuc-II-like"/>
</dbReference>
<name>A0A6N8I1H0_9FIRM</name>
<evidence type="ECO:0000256" key="3">
    <source>
        <dbReference type="ARBA" id="ARBA00022763"/>
    </source>
</evidence>
<evidence type="ECO:0000313" key="18">
    <source>
        <dbReference type="Proteomes" id="UP000469440"/>
    </source>
</evidence>
<dbReference type="GO" id="GO:0005829">
    <property type="term" value="C:cytosol"/>
    <property type="evidence" value="ECO:0007669"/>
    <property type="project" value="TreeGrafter"/>
</dbReference>
<evidence type="ECO:0000256" key="12">
    <source>
        <dbReference type="ARBA" id="ARBA00034808"/>
    </source>
</evidence>
<dbReference type="GO" id="GO:0043138">
    <property type="term" value="F:3'-5' DNA helicase activity"/>
    <property type="evidence" value="ECO:0007669"/>
    <property type="project" value="UniProtKB-EC"/>
</dbReference>
<evidence type="ECO:0000256" key="4">
    <source>
        <dbReference type="ARBA" id="ARBA00022801"/>
    </source>
</evidence>
<evidence type="ECO:0000256" key="5">
    <source>
        <dbReference type="ARBA" id="ARBA00022806"/>
    </source>
</evidence>
<keyword evidence="3" id="KW-0227">DNA damage</keyword>
<dbReference type="Gene3D" id="3.40.50.300">
    <property type="entry name" value="P-loop containing nucleotide triphosphate hydrolases"/>
    <property type="match status" value="4"/>
</dbReference>
<dbReference type="GO" id="GO:0006302">
    <property type="term" value="P:double-strand break repair"/>
    <property type="evidence" value="ECO:0007669"/>
    <property type="project" value="InterPro"/>
</dbReference>
<evidence type="ECO:0000256" key="8">
    <source>
        <dbReference type="ARBA" id="ARBA00023125"/>
    </source>
</evidence>
<dbReference type="GO" id="GO:0033202">
    <property type="term" value="C:DNA helicase complex"/>
    <property type="evidence" value="ECO:0007669"/>
    <property type="project" value="TreeGrafter"/>
</dbReference>
<dbReference type="InterPro" id="IPR014152">
    <property type="entry name" value="AddA"/>
</dbReference>
<dbReference type="GO" id="GO:0005524">
    <property type="term" value="F:ATP binding"/>
    <property type="evidence" value="ECO:0007669"/>
    <property type="project" value="UniProtKB-UniRule"/>
</dbReference>
<dbReference type="Pfam" id="PF00580">
    <property type="entry name" value="UvrD-helicase"/>
    <property type="match status" value="1"/>
</dbReference>
<organism evidence="17 18">
    <name type="scientific">Caproicibacter fermentans</name>
    <dbReference type="NCBI Taxonomy" id="2576756"/>
    <lineage>
        <taxon>Bacteria</taxon>
        <taxon>Bacillati</taxon>
        <taxon>Bacillota</taxon>
        <taxon>Clostridia</taxon>
        <taxon>Eubacteriales</taxon>
        <taxon>Acutalibacteraceae</taxon>
        <taxon>Caproicibacter</taxon>
    </lineage>
</organism>
<dbReference type="Gene3D" id="3.90.320.10">
    <property type="match status" value="1"/>
</dbReference>
<dbReference type="GO" id="GO:0003677">
    <property type="term" value="F:DNA binding"/>
    <property type="evidence" value="ECO:0007669"/>
    <property type="project" value="UniProtKB-KW"/>
</dbReference>
<dbReference type="GO" id="GO:0004527">
    <property type="term" value="F:exonuclease activity"/>
    <property type="evidence" value="ECO:0007669"/>
    <property type="project" value="UniProtKB-KW"/>
</dbReference>
<dbReference type="AlphaFoldDB" id="A0A6N8I1H0"/>
<proteinExistence type="predicted"/>
<dbReference type="Proteomes" id="UP000469440">
    <property type="component" value="Unassembled WGS sequence"/>
</dbReference>
<evidence type="ECO:0000256" key="9">
    <source>
        <dbReference type="ARBA" id="ARBA00023204"/>
    </source>
</evidence>
<keyword evidence="8" id="KW-0238">DNA-binding</keyword>
<evidence type="ECO:0000256" key="10">
    <source>
        <dbReference type="ARBA" id="ARBA00023235"/>
    </source>
</evidence>
<dbReference type="Pfam" id="PF12705">
    <property type="entry name" value="PDDEXK_1"/>
    <property type="match status" value="1"/>
</dbReference>
<comment type="catalytic activity">
    <reaction evidence="11">
        <text>Couples ATP hydrolysis with the unwinding of duplex DNA by translocating in the 3'-5' direction.</text>
        <dbReference type="EC" id="5.6.2.4"/>
    </reaction>
</comment>
<evidence type="ECO:0000256" key="1">
    <source>
        <dbReference type="ARBA" id="ARBA00022722"/>
    </source>
</evidence>
<evidence type="ECO:0000256" key="13">
    <source>
        <dbReference type="ARBA" id="ARBA00048988"/>
    </source>
</evidence>
<dbReference type="PANTHER" id="PTHR11070">
    <property type="entry name" value="UVRD / RECB / PCRA DNA HELICASE FAMILY MEMBER"/>
    <property type="match status" value="1"/>
</dbReference>
<accession>A0A6N8I1H0</accession>
<evidence type="ECO:0000256" key="11">
    <source>
        <dbReference type="ARBA" id="ARBA00034617"/>
    </source>
</evidence>
<comment type="caution">
    <text evidence="17">The sequence shown here is derived from an EMBL/GenBank/DDBJ whole genome shotgun (WGS) entry which is preliminary data.</text>
</comment>
<dbReference type="Pfam" id="PF13361">
    <property type="entry name" value="UvrD_C"/>
    <property type="match status" value="1"/>
</dbReference>
<dbReference type="CDD" id="cd17932">
    <property type="entry name" value="DEXQc_UvrD"/>
    <property type="match status" value="1"/>
</dbReference>
<dbReference type="PROSITE" id="PS51198">
    <property type="entry name" value="UVRD_HELICASE_ATP_BIND"/>
    <property type="match status" value="1"/>
</dbReference>
<dbReference type="EMBL" id="VWXL01000077">
    <property type="protein sequence ID" value="MVB11882.1"/>
    <property type="molecule type" value="Genomic_DNA"/>
</dbReference>
<keyword evidence="4 14" id="KW-0378">Hydrolase</keyword>
<evidence type="ECO:0000256" key="2">
    <source>
        <dbReference type="ARBA" id="ARBA00022741"/>
    </source>
</evidence>
<dbReference type="InterPro" id="IPR014017">
    <property type="entry name" value="DNA_helicase_UvrD-like_C"/>
</dbReference>
<dbReference type="GO" id="GO:0000725">
    <property type="term" value="P:recombinational repair"/>
    <property type="evidence" value="ECO:0007669"/>
    <property type="project" value="TreeGrafter"/>
</dbReference>
<dbReference type="OrthoDB" id="9810135at2"/>
<dbReference type="EC" id="5.6.2.4" evidence="12"/>
<protein>
    <recommendedName>
        <fullName evidence="12">DNA 3'-5' helicase</fullName>
        <ecNumber evidence="12">5.6.2.4</ecNumber>
    </recommendedName>
</protein>
<feature type="binding site" evidence="14">
    <location>
        <begin position="24"/>
        <end position="31"/>
    </location>
    <ligand>
        <name>ATP</name>
        <dbReference type="ChEBI" id="CHEBI:30616"/>
    </ligand>
</feature>
<keyword evidence="2 14" id="KW-0547">Nucleotide-binding</keyword>
<evidence type="ECO:0000259" key="16">
    <source>
        <dbReference type="PROSITE" id="PS51217"/>
    </source>
</evidence>
<evidence type="ECO:0000259" key="15">
    <source>
        <dbReference type="PROSITE" id="PS51198"/>
    </source>
</evidence>
<comment type="catalytic activity">
    <reaction evidence="13">
        <text>ATP + H2O = ADP + phosphate + H(+)</text>
        <dbReference type="Rhea" id="RHEA:13065"/>
        <dbReference type="ChEBI" id="CHEBI:15377"/>
        <dbReference type="ChEBI" id="CHEBI:15378"/>
        <dbReference type="ChEBI" id="CHEBI:30616"/>
        <dbReference type="ChEBI" id="CHEBI:43474"/>
        <dbReference type="ChEBI" id="CHEBI:456216"/>
        <dbReference type="EC" id="5.6.2.4"/>
    </reaction>
</comment>
<dbReference type="InterPro" id="IPR014016">
    <property type="entry name" value="UvrD-like_ATP-bd"/>
</dbReference>